<keyword evidence="1" id="KW-1133">Transmembrane helix</keyword>
<dbReference type="EMBL" id="HACA01027055">
    <property type="protein sequence ID" value="CDW44416.1"/>
    <property type="molecule type" value="Transcribed_RNA"/>
</dbReference>
<proteinExistence type="predicted"/>
<feature type="transmembrane region" description="Helical" evidence="1">
    <location>
        <begin position="6"/>
        <end position="26"/>
    </location>
</feature>
<dbReference type="AlphaFoldDB" id="A0A0K2V392"/>
<sequence>MDRVHHQIYMVITFSTLSPVSEVIMYRCRIYITRQMRENCININLK</sequence>
<accession>A0A0K2V392</accession>
<reference evidence="2" key="1">
    <citation type="submission" date="2014-05" db="EMBL/GenBank/DDBJ databases">
        <authorList>
            <person name="Chronopoulou M."/>
        </authorList>
    </citation>
    <scope>NUCLEOTIDE SEQUENCE</scope>
    <source>
        <tissue evidence="2">Whole organism</tissue>
    </source>
</reference>
<evidence type="ECO:0000256" key="1">
    <source>
        <dbReference type="SAM" id="Phobius"/>
    </source>
</evidence>
<evidence type="ECO:0000313" key="2">
    <source>
        <dbReference type="EMBL" id="CDW44416.1"/>
    </source>
</evidence>
<keyword evidence="1" id="KW-0812">Transmembrane</keyword>
<organism evidence="2">
    <name type="scientific">Lepeophtheirus salmonis</name>
    <name type="common">Salmon louse</name>
    <name type="synonym">Caligus salmonis</name>
    <dbReference type="NCBI Taxonomy" id="72036"/>
    <lineage>
        <taxon>Eukaryota</taxon>
        <taxon>Metazoa</taxon>
        <taxon>Ecdysozoa</taxon>
        <taxon>Arthropoda</taxon>
        <taxon>Crustacea</taxon>
        <taxon>Multicrustacea</taxon>
        <taxon>Hexanauplia</taxon>
        <taxon>Copepoda</taxon>
        <taxon>Siphonostomatoida</taxon>
        <taxon>Caligidae</taxon>
        <taxon>Lepeophtheirus</taxon>
    </lineage>
</organism>
<keyword evidence="1" id="KW-0472">Membrane</keyword>
<protein>
    <submittedName>
        <fullName evidence="2">Uncharacterized protein</fullName>
    </submittedName>
</protein>
<name>A0A0K2V392_LEPSM</name>